<dbReference type="AlphaFoldDB" id="A0A2S5IVW5"/>
<keyword evidence="1" id="KW-0812">Transmembrane</keyword>
<keyword evidence="1" id="KW-1133">Transmembrane helix</keyword>
<accession>A0A2S5IVW5</accession>
<gene>
    <name evidence="2" type="ORF">C4K88_13260</name>
</gene>
<sequence length="81" mass="9010">MTDYQAFQTELRRLAFRSRLTPFLAAVWLIVIALIVGSFVAPQPWTSSALDVGTWVIFGVILAVGAKARTNVTRRRQSSTN</sequence>
<reference evidence="2 3" key="1">
    <citation type="journal article" date="2014" name="Int. J. Syst. Evol. Microbiol.">
        <title>Arthrobacter pityocampae sp. nov., isolated from Thaumetopoea pityocampa (Lep., Thaumetopoeidae).</title>
        <authorList>
            <person name="Ince I.A."/>
            <person name="Demirbag Z."/>
            <person name="Kati H."/>
        </authorList>
    </citation>
    <scope>NUCLEOTIDE SEQUENCE [LARGE SCALE GENOMIC DNA]</scope>
    <source>
        <strain evidence="2 3">Tp2</strain>
    </source>
</reference>
<feature type="transmembrane region" description="Helical" evidence="1">
    <location>
        <begin position="20"/>
        <end position="41"/>
    </location>
</feature>
<proteinExistence type="predicted"/>
<keyword evidence="3" id="KW-1185">Reference proteome</keyword>
<evidence type="ECO:0000313" key="3">
    <source>
        <dbReference type="Proteomes" id="UP000239297"/>
    </source>
</evidence>
<evidence type="ECO:0000313" key="2">
    <source>
        <dbReference type="EMBL" id="PPB48685.1"/>
    </source>
</evidence>
<keyword evidence="1" id="KW-0472">Membrane</keyword>
<evidence type="ECO:0000256" key="1">
    <source>
        <dbReference type="SAM" id="Phobius"/>
    </source>
</evidence>
<dbReference type="Proteomes" id="UP000239297">
    <property type="component" value="Unassembled WGS sequence"/>
</dbReference>
<dbReference type="RefSeq" id="WP_104122087.1">
    <property type="nucleotide sequence ID" value="NZ_PRKW01000005.1"/>
</dbReference>
<comment type="caution">
    <text evidence="2">The sequence shown here is derived from an EMBL/GenBank/DDBJ whole genome shotgun (WGS) entry which is preliminary data.</text>
</comment>
<name>A0A2S5IVW5_9MICC</name>
<organism evidence="2 3">
    <name type="scientific">Arthrobacter pityocampae</name>
    <dbReference type="NCBI Taxonomy" id="547334"/>
    <lineage>
        <taxon>Bacteria</taxon>
        <taxon>Bacillati</taxon>
        <taxon>Actinomycetota</taxon>
        <taxon>Actinomycetes</taxon>
        <taxon>Micrococcales</taxon>
        <taxon>Micrococcaceae</taxon>
        <taxon>Arthrobacter</taxon>
    </lineage>
</organism>
<dbReference type="EMBL" id="PRKW01000005">
    <property type="protein sequence ID" value="PPB48685.1"/>
    <property type="molecule type" value="Genomic_DNA"/>
</dbReference>
<feature type="transmembrane region" description="Helical" evidence="1">
    <location>
        <begin position="47"/>
        <end position="66"/>
    </location>
</feature>
<protein>
    <submittedName>
        <fullName evidence="2">Uncharacterized protein</fullName>
    </submittedName>
</protein>